<dbReference type="InterPro" id="IPR001965">
    <property type="entry name" value="Znf_PHD"/>
</dbReference>
<dbReference type="EMBL" id="JAPQKI010000005">
    <property type="protein sequence ID" value="KAJ5098073.1"/>
    <property type="molecule type" value="Genomic_DNA"/>
</dbReference>
<evidence type="ECO:0000256" key="5">
    <source>
        <dbReference type="SAM" id="MobiDB-lite"/>
    </source>
</evidence>
<organism evidence="7 8">
    <name type="scientific">Penicillium argentinense</name>
    <dbReference type="NCBI Taxonomy" id="1131581"/>
    <lineage>
        <taxon>Eukaryota</taxon>
        <taxon>Fungi</taxon>
        <taxon>Dikarya</taxon>
        <taxon>Ascomycota</taxon>
        <taxon>Pezizomycotina</taxon>
        <taxon>Eurotiomycetes</taxon>
        <taxon>Eurotiomycetidae</taxon>
        <taxon>Eurotiales</taxon>
        <taxon>Aspergillaceae</taxon>
        <taxon>Penicillium</taxon>
    </lineage>
</organism>
<dbReference type="InterPro" id="IPR019787">
    <property type="entry name" value="Znf_PHD-finger"/>
</dbReference>
<keyword evidence="3" id="KW-0862">Zinc</keyword>
<evidence type="ECO:0000313" key="8">
    <source>
        <dbReference type="Proteomes" id="UP001149074"/>
    </source>
</evidence>
<dbReference type="PROSITE" id="PS01359">
    <property type="entry name" value="ZF_PHD_1"/>
    <property type="match status" value="1"/>
</dbReference>
<evidence type="ECO:0000256" key="3">
    <source>
        <dbReference type="ARBA" id="ARBA00022833"/>
    </source>
</evidence>
<dbReference type="GeneID" id="81356547"/>
<dbReference type="OrthoDB" id="5876363at2759"/>
<dbReference type="InterPro" id="IPR011011">
    <property type="entry name" value="Znf_FYVE_PHD"/>
</dbReference>
<dbReference type="Pfam" id="PF00628">
    <property type="entry name" value="PHD"/>
    <property type="match status" value="2"/>
</dbReference>
<feature type="domain" description="PHD-type" evidence="6">
    <location>
        <begin position="521"/>
        <end position="570"/>
    </location>
</feature>
<dbReference type="PROSITE" id="PS50016">
    <property type="entry name" value="ZF_PHD_2"/>
    <property type="match status" value="2"/>
</dbReference>
<evidence type="ECO:0000313" key="7">
    <source>
        <dbReference type="EMBL" id="KAJ5098073.1"/>
    </source>
</evidence>
<dbReference type="CDD" id="cd15534">
    <property type="entry name" value="PHD2_PHF12_Rco1"/>
    <property type="match status" value="1"/>
</dbReference>
<keyword evidence="1" id="KW-0479">Metal-binding</keyword>
<gene>
    <name evidence="7" type="ORF">N7532_005074</name>
</gene>
<dbReference type="PANTHER" id="PTHR47636:SF1">
    <property type="entry name" value="TRANSCRIPTIONAL REGULATORY PROTEIN RCO1"/>
    <property type="match status" value="1"/>
</dbReference>
<proteinExistence type="predicted"/>
<dbReference type="PANTHER" id="PTHR47636">
    <property type="entry name" value="TRANSCRIPTIONAL REGULATORY PROTEIN RCO1"/>
    <property type="match status" value="1"/>
</dbReference>
<evidence type="ECO:0000256" key="4">
    <source>
        <dbReference type="PROSITE-ProRule" id="PRU00146"/>
    </source>
</evidence>
<sequence length="859" mass="95445">MKPIGEYPSLAEYKLAGLKPPRKIPKIARSDEDEGAPGTPLTPVAEEEATAVKMLRTDEYEQMSGLKKTDILNHVKSSTEDVVVANGFGVKDNEELVVNETNSATPTLEALDPHPAFTSMSLSIHPPDQLPASGIHSSVHSTAHSTITSLDTPVDEINSPLLTLSAPPTNLTIPDIHLSSNKNLRQPLSPGAPVSGTDGTMSSTPGSSDYLTILRSLPCPVSTRFDVAELKQVMEVAVTHTANAKADNAALALVYYWAGISGDEFKFLLLHNMGLEKKDHILELALQTILRHSIDEATLWYQTYVSENRRLFAGPRSPASSLGNFSRADIYRDTSGKKAQDDFLAGKTNTAPLKRATKPCRADENPYRRRREWEADPTHEERVNEKRVQLAKAAKSDLTVAETSHVRPQRGPPDAIQHPYSHTSEKEDDNMSSTSSSTAVNSRRTRNLKNRLKAKGNFKGKGKAKGKEKLLRLHTARSVSPDSGVGDSDETNSYYSDHSGGWDAEFEARQMPNEIIIMDNDDFCYVCGEEGELLCCDKCDNSFHFDCLDPPIDENDPPEGDWFCGPCWAKNHFTETIARAIRSKKKKITFSPPQSIKEYFEGVSEEILTDTHYPPETKRTHGFYKSVPTLPRLTKAPRDNNSNKTPLYDDPNLTKMMENGHVILCNRCGTSTDDTRPIIRCDYCECRFHLDCLDPPMAKPPNPYNGWQCPNHVTIDDLVVTKVVDGRLQQRRPRRPKDTVTVRSPRWDADRTWHESFEGEGAEAESPDLAMNFINHVKKQVPRIDPQTQEGLEGLLQLYNSETASPDAYDAASSLLDISLGEPIMTSEQSGRKKRSRAESEASSSTVKPAQKRQHTDAD</sequence>
<keyword evidence="8" id="KW-1185">Reference proteome</keyword>
<dbReference type="SUPFAM" id="SSF57903">
    <property type="entry name" value="FYVE/PHD zinc finger"/>
    <property type="match status" value="2"/>
</dbReference>
<feature type="region of interest" description="Disordered" evidence="5">
    <location>
        <begin position="632"/>
        <end position="652"/>
    </location>
</feature>
<dbReference type="Gene3D" id="3.30.40.10">
    <property type="entry name" value="Zinc/RING finger domain, C3HC4 (zinc finger)"/>
    <property type="match status" value="2"/>
</dbReference>
<dbReference type="GO" id="GO:0006357">
    <property type="term" value="P:regulation of transcription by RNA polymerase II"/>
    <property type="evidence" value="ECO:0007669"/>
    <property type="project" value="TreeGrafter"/>
</dbReference>
<feature type="region of interest" description="Disordered" evidence="5">
    <location>
        <begin position="182"/>
        <end position="205"/>
    </location>
</feature>
<accession>A0A9W9FD71</accession>
<dbReference type="AlphaFoldDB" id="A0A9W9FD71"/>
<feature type="region of interest" description="Disordered" evidence="5">
    <location>
        <begin position="821"/>
        <end position="859"/>
    </location>
</feature>
<evidence type="ECO:0000256" key="2">
    <source>
        <dbReference type="ARBA" id="ARBA00022771"/>
    </source>
</evidence>
<feature type="compositionally biased region" description="Basic and acidic residues" evidence="5">
    <location>
        <begin position="360"/>
        <end position="388"/>
    </location>
</feature>
<dbReference type="GO" id="GO:0032221">
    <property type="term" value="C:Rpd3S complex"/>
    <property type="evidence" value="ECO:0007669"/>
    <property type="project" value="TreeGrafter"/>
</dbReference>
<dbReference type="CDD" id="cd15535">
    <property type="entry name" value="PHD1_Rco1"/>
    <property type="match status" value="1"/>
</dbReference>
<feature type="domain" description="PHD-type" evidence="6">
    <location>
        <begin position="662"/>
        <end position="715"/>
    </location>
</feature>
<feature type="compositionally biased region" description="Low complexity" evidence="5">
    <location>
        <begin position="431"/>
        <end position="442"/>
    </location>
</feature>
<dbReference type="SMART" id="SM00249">
    <property type="entry name" value="PHD"/>
    <property type="match status" value="2"/>
</dbReference>
<dbReference type="InterPro" id="IPR013083">
    <property type="entry name" value="Znf_RING/FYVE/PHD"/>
</dbReference>
<reference evidence="7" key="1">
    <citation type="submission" date="2022-11" db="EMBL/GenBank/DDBJ databases">
        <authorList>
            <person name="Petersen C."/>
        </authorList>
    </citation>
    <scope>NUCLEOTIDE SEQUENCE</scope>
    <source>
        <strain evidence="7">IBT 30761</strain>
    </source>
</reference>
<keyword evidence="2 4" id="KW-0863">Zinc-finger</keyword>
<name>A0A9W9FD71_9EURO</name>
<dbReference type="InterPro" id="IPR052819">
    <property type="entry name" value="Chromatin_regulatory_protein"/>
</dbReference>
<feature type="region of interest" description="Disordered" evidence="5">
    <location>
        <begin position="21"/>
        <end position="43"/>
    </location>
</feature>
<comment type="caution">
    <text evidence="7">The sequence shown here is derived from an EMBL/GenBank/DDBJ whole genome shotgun (WGS) entry which is preliminary data.</text>
</comment>
<evidence type="ECO:0000256" key="1">
    <source>
        <dbReference type="ARBA" id="ARBA00022723"/>
    </source>
</evidence>
<evidence type="ECO:0000259" key="6">
    <source>
        <dbReference type="PROSITE" id="PS50016"/>
    </source>
</evidence>
<dbReference type="RefSeq" id="XP_056473727.1">
    <property type="nucleotide sequence ID" value="XM_056617568.1"/>
</dbReference>
<dbReference type="InterPro" id="IPR019786">
    <property type="entry name" value="Zinc_finger_PHD-type_CS"/>
</dbReference>
<feature type="region of interest" description="Disordered" evidence="5">
    <location>
        <begin position="345"/>
        <end position="449"/>
    </location>
</feature>
<dbReference type="GO" id="GO:0008270">
    <property type="term" value="F:zinc ion binding"/>
    <property type="evidence" value="ECO:0007669"/>
    <property type="project" value="UniProtKB-KW"/>
</dbReference>
<reference evidence="7" key="2">
    <citation type="journal article" date="2023" name="IMA Fungus">
        <title>Comparative genomic study of the Penicillium genus elucidates a diverse pangenome and 15 lateral gene transfer events.</title>
        <authorList>
            <person name="Petersen C."/>
            <person name="Sorensen T."/>
            <person name="Nielsen M.R."/>
            <person name="Sondergaard T.E."/>
            <person name="Sorensen J.L."/>
            <person name="Fitzpatrick D.A."/>
            <person name="Frisvad J.C."/>
            <person name="Nielsen K.L."/>
        </authorList>
    </citation>
    <scope>NUCLEOTIDE SEQUENCE</scope>
    <source>
        <strain evidence="7">IBT 30761</strain>
    </source>
</reference>
<protein>
    <recommendedName>
        <fullName evidence="6">PHD-type domain-containing protein</fullName>
    </recommendedName>
</protein>
<dbReference type="Proteomes" id="UP001149074">
    <property type="component" value="Unassembled WGS sequence"/>
</dbReference>